<protein>
    <submittedName>
        <fullName evidence="1">Uncharacterized protein</fullName>
    </submittedName>
</protein>
<dbReference type="AlphaFoldDB" id="A0A369VVU9"/>
<proteinExistence type="predicted"/>
<gene>
    <name evidence="1" type="ORF">DVW87_12370</name>
</gene>
<name>A0A369VVU9_9SPHN</name>
<reference evidence="1 2" key="1">
    <citation type="submission" date="2018-07" db="EMBL/GenBank/DDBJ databases">
        <title>a novel species of Sphingomonas isolated from the rhizosphere soil of Araceae plant.</title>
        <authorList>
            <person name="Zhiyong W."/>
            <person name="Qinglan Z."/>
            <person name="Zhiwei F."/>
            <person name="Ding X."/>
            <person name="Gejiao W."/>
            <person name="Shixue Z."/>
        </authorList>
    </citation>
    <scope>NUCLEOTIDE SEQUENCE [LARGE SCALE GENOMIC DNA]</scope>
    <source>
        <strain evidence="1 2">WZY 27</strain>
    </source>
</reference>
<dbReference type="RefSeq" id="WP_114688038.1">
    <property type="nucleotide sequence ID" value="NZ_QQNB01000002.1"/>
</dbReference>
<dbReference type="OrthoDB" id="7553153at2"/>
<dbReference type="Proteomes" id="UP000253918">
    <property type="component" value="Unassembled WGS sequence"/>
</dbReference>
<sequence>MEVSISSVPPSSAAIYHSPAQVHALLVALTDAELRRLETRSHYLARDQRILAADLRQQAYVRLLNGQRKCRVGMDIVDVIIGIMRSMVSAEREAEAEGNRPVLVGAFGDGGIDAVSLAPSPEQVGHDALHYRRTLAAIRAELGDDPQLVAMLDAVMDGVKGQALQKQLGLTTTGLASLHKKLRRRLDKAVQNRSLP</sequence>
<evidence type="ECO:0000313" key="1">
    <source>
        <dbReference type="EMBL" id="RDE05969.1"/>
    </source>
</evidence>
<accession>A0A369VVU9</accession>
<comment type="caution">
    <text evidence="1">The sequence shown here is derived from an EMBL/GenBank/DDBJ whole genome shotgun (WGS) entry which is preliminary data.</text>
</comment>
<keyword evidence="2" id="KW-1185">Reference proteome</keyword>
<dbReference type="EMBL" id="QQNB01000002">
    <property type="protein sequence ID" value="RDE05969.1"/>
    <property type="molecule type" value="Genomic_DNA"/>
</dbReference>
<evidence type="ECO:0000313" key="2">
    <source>
        <dbReference type="Proteomes" id="UP000253918"/>
    </source>
</evidence>
<organism evidence="1 2">
    <name type="scientific">Sphingomonas aracearum</name>
    <dbReference type="NCBI Taxonomy" id="2283317"/>
    <lineage>
        <taxon>Bacteria</taxon>
        <taxon>Pseudomonadati</taxon>
        <taxon>Pseudomonadota</taxon>
        <taxon>Alphaproteobacteria</taxon>
        <taxon>Sphingomonadales</taxon>
        <taxon>Sphingomonadaceae</taxon>
        <taxon>Sphingomonas</taxon>
    </lineage>
</organism>